<evidence type="ECO:0000313" key="1">
    <source>
        <dbReference type="EMBL" id="TRM55587.1"/>
    </source>
</evidence>
<evidence type="ECO:0000313" key="2">
    <source>
        <dbReference type="Proteomes" id="UP000320762"/>
    </source>
</evidence>
<comment type="caution">
    <text evidence="1">The sequence shown here is derived from an EMBL/GenBank/DDBJ whole genome shotgun (WGS) entry which is preliminary data.</text>
</comment>
<dbReference type="Proteomes" id="UP000320762">
    <property type="component" value="Unassembled WGS sequence"/>
</dbReference>
<sequence>MLPPPRGHRVCAQPASFPVHHTFAVRTPRPSNVQWSSSTPPVIRDTSANALRQLCRLLAGVRQNFRSARFSFPPSYLRSPPIHSPLLCLLTLFAAPTILGNAELCVHEVPRGQCAVFPTPSTALPINLASSHSRHRFVNNIIRMPRCFFKIAC</sequence>
<keyword evidence="2" id="KW-1185">Reference proteome</keyword>
<gene>
    <name evidence="1" type="ORF">BD626DRAFT_48386</name>
</gene>
<name>A0A550BSR6_9AGAR</name>
<dbReference type="EMBL" id="VDMD01000117">
    <property type="protein sequence ID" value="TRM55587.1"/>
    <property type="molecule type" value="Genomic_DNA"/>
</dbReference>
<proteinExistence type="predicted"/>
<reference evidence="1 2" key="1">
    <citation type="journal article" date="2019" name="New Phytol.">
        <title>Comparative genomics reveals unique wood-decay strategies and fruiting body development in the Schizophyllaceae.</title>
        <authorList>
            <person name="Almasi E."/>
            <person name="Sahu N."/>
            <person name="Krizsan K."/>
            <person name="Balint B."/>
            <person name="Kovacs G.M."/>
            <person name="Kiss B."/>
            <person name="Cseklye J."/>
            <person name="Drula E."/>
            <person name="Henrissat B."/>
            <person name="Nagy I."/>
            <person name="Chovatia M."/>
            <person name="Adam C."/>
            <person name="LaButti K."/>
            <person name="Lipzen A."/>
            <person name="Riley R."/>
            <person name="Grigoriev I.V."/>
            <person name="Nagy L.G."/>
        </authorList>
    </citation>
    <scope>NUCLEOTIDE SEQUENCE [LARGE SCALE GENOMIC DNA]</scope>
    <source>
        <strain evidence="1 2">NL-1724</strain>
    </source>
</reference>
<organism evidence="1 2">
    <name type="scientific">Schizophyllum amplum</name>
    <dbReference type="NCBI Taxonomy" id="97359"/>
    <lineage>
        <taxon>Eukaryota</taxon>
        <taxon>Fungi</taxon>
        <taxon>Dikarya</taxon>
        <taxon>Basidiomycota</taxon>
        <taxon>Agaricomycotina</taxon>
        <taxon>Agaricomycetes</taxon>
        <taxon>Agaricomycetidae</taxon>
        <taxon>Agaricales</taxon>
        <taxon>Schizophyllaceae</taxon>
        <taxon>Schizophyllum</taxon>
    </lineage>
</organism>
<protein>
    <submittedName>
        <fullName evidence="1">Uncharacterized protein</fullName>
    </submittedName>
</protein>
<accession>A0A550BSR6</accession>
<dbReference type="AlphaFoldDB" id="A0A550BSR6"/>